<dbReference type="GeneID" id="14406189"/>
<dbReference type="KEGG" id="mhz:Metho_1676"/>
<keyword evidence="4" id="KW-1185">Reference proteome</keyword>
<dbReference type="HOGENOM" id="CLU_046090_0_0_2"/>
<dbReference type="EMBL" id="CP003362">
    <property type="protein sequence ID" value="AGB49869.1"/>
    <property type="molecule type" value="Genomic_DNA"/>
</dbReference>
<evidence type="ECO:0000313" key="3">
    <source>
        <dbReference type="EMBL" id="AGB49869.1"/>
    </source>
</evidence>
<dbReference type="RefSeq" id="WP_015325034.1">
    <property type="nucleotide sequence ID" value="NC_019977.1"/>
</dbReference>
<accession>L0L0U6</accession>
<name>L0L0U6_METHD</name>
<dbReference type="AlphaFoldDB" id="L0L0U6"/>
<feature type="region of interest" description="Disordered" evidence="2">
    <location>
        <begin position="33"/>
        <end position="72"/>
    </location>
</feature>
<protein>
    <submittedName>
        <fullName evidence="3">Uncharacterized protein</fullName>
    </submittedName>
</protein>
<feature type="region of interest" description="Disordered" evidence="2">
    <location>
        <begin position="407"/>
        <end position="429"/>
    </location>
</feature>
<feature type="compositionally biased region" description="Basic and acidic residues" evidence="2">
    <location>
        <begin position="61"/>
        <end position="72"/>
    </location>
</feature>
<proteinExistence type="predicted"/>
<evidence type="ECO:0000256" key="2">
    <source>
        <dbReference type="SAM" id="MobiDB-lite"/>
    </source>
</evidence>
<dbReference type="STRING" id="867904.Metho_1676"/>
<keyword evidence="1" id="KW-0175">Coiled coil</keyword>
<evidence type="ECO:0000256" key="1">
    <source>
        <dbReference type="SAM" id="Coils"/>
    </source>
</evidence>
<evidence type="ECO:0000313" key="4">
    <source>
        <dbReference type="Proteomes" id="UP000010866"/>
    </source>
</evidence>
<sequence length="429" mass="47076" precursor="true">MKLFTYVTIMLMLMSVFSTGAFAASGGGNGNNGMGSQGNAAGNQGGEQNRVSVSGNDDPDDKGATERQQKNRDDYFAAKEKLQQINVNMNSGKINASSKEVFEVRQAYLLETIDYTISNLEDLKEKVDESQREDADEIIADLDDHISKLDAEKYIVENATTTKELAKSARNIHDIWRDAVKDAYKTRVKFVDDKVEIYLNKSTSLSERLSLEVEILQNQGEDTSELEELLLEYNGLIEQARQNRERARETYQNGGDTSGKYWSASAENLKDANAVLSRISRILQTYRQGVVSLNGDGTLLAKGNGTAVLSGDIAAEMTIDDAQLVIKDHAGDAKIKISNGSEIVLELDNSLEAEQKRALVYSDLTAKVSISGSRLTVMIKGTELDLKIEGNGSTVLSGEGTYTAVTGEESKHWASRFESGPEEYSSQEE</sequence>
<feature type="coiled-coil region" evidence="1">
    <location>
        <begin position="223"/>
        <end position="250"/>
    </location>
</feature>
<organism evidence="3 4">
    <name type="scientific">Methanomethylovorans hollandica (strain DSM 15978 / NBRC 107637 / DMS1)</name>
    <dbReference type="NCBI Taxonomy" id="867904"/>
    <lineage>
        <taxon>Archaea</taxon>
        <taxon>Methanobacteriati</taxon>
        <taxon>Methanobacteriota</taxon>
        <taxon>Stenosarchaea group</taxon>
        <taxon>Methanomicrobia</taxon>
        <taxon>Methanosarcinales</taxon>
        <taxon>Methanosarcinaceae</taxon>
        <taxon>Methanomethylovorans</taxon>
    </lineage>
</organism>
<dbReference type="OrthoDB" id="137788at2157"/>
<reference evidence="4" key="1">
    <citation type="submission" date="2012-02" db="EMBL/GenBank/DDBJ databases">
        <title>Complete sequence of chromosome of Methanomethylovorans hollandica DSM 15978.</title>
        <authorList>
            <person name="Lucas S."/>
            <person name="Copeland A."/>
            <person name="Lapidus A."/>
            <person name="Glavina del Rio T."/>
            <person name="Dalin E."/>
            <person name="Tice H."/>
            <person name="Bruce D."/>
            <person name="Goodwin L."/>
            <person name="Pitluck S."/>
            <person name="Peters L."/>
            <person name="Mikhailova N."/>
            <person name="Held B."/>
            <person name="Kyrpides N."/>
            <person name="Mavromatis K."/>
            <person name="Ivanova N."/>
            <person name="Brettin T."/>
            <person name="Detter J.C."/>
            <person name="Han C."/>
            <person name="Larimer F."/>
            <person name="Land M."/>
            <person name="Hauser L."/>
            <person name="Markowitz V."/>
            <person name="Cheng J.-F."/>
            <person name="Hugenholtz P."/>
            <person name="Woyke T."/>
            <person name="Wu D."/>
            <person name="Spring S."/>
            <person name="Schroeder M."/>
            <person name="Brambilla E."/>
            <person name="Klenk H.-P."/>
            <person name="Eisen J.A."/>
        </authorList>
    </citation>
    <scope>NUCLEOTIDE SEQUENCE [LARGE SCALE GENOMIC DNA]</scope>
    <source>
        <strain evidence="4">DSM 15978 / NBRC 107637 / DMS1</strain>
    </source>
</reference>
<gene>
    <name evidence="3" type="ordered locus">Metho_1676</name>
</gene>
<dbReference type="Proteomes" id="UP000010866">
    <property type="component" value="Chromosome"/>
</dbReference>